<keyword evidence="2" id="KW-0663">Pyridoxal phosphate</keyword>
<feature type="region of interest" description="Disordered" evidence="3">
    <location>
        <begin position="1"/>
        <end position="20"/>
    </location>
</feature>
<dbReference type="InterPro" id="IPR015421">
    <property type="entry name" value="PyrdxlP-dep_Trfase_major"/>
</dbReference>
<comment type="cofactor">
    <cofactor evidence="1">
        <name>pyridoxal 5'-phosphate</name>
        <dbReference type="ChEBI" id="CHEBI:597326"/>
    </cofactor>
</comment>
<reference evidence="5 6" key="1">
    <citation type="submission" date="2019-05" db="EMBL/GenBank/DDBJ databases">
        <authorList>
            <person name="Lee S.D."/>
        </authorList>
    </citation>
    <scope>NUCLEOTIDE SEQUENCE [LARGE SCALE GENOMIC DNA]</scope>
    <source>
        <strain evidence="5 6">C5-26</strain>
    </source>
</reference>
<dbReference type="RefSeq" id="WP_146315686.1">
    <property type="nucleotide sequence ID" value="NZ_VCQV01000005.1"/>
</dbReference>
<feature type="compositionally biased region" description="Polar residues" evidence="3">
    <location>
        <begin position="1"/>
        <end position="11"/>
    </location>
</feature>
<evidence type="ECO:0000256" key="2">
    <source>
        <dbReference type="ARBA" id="ARBA00022898"/>
    </source>
</evidence>
<keyword evidence="5" id="KW-0808">Transferase</keyword>
<name>A0A563E5P9_9MICO</name>
<dbReference type="Pfam" id="PF00266">
    <property type="entry name" value="Aminotran_5"/>
    <property type="match status" value="1"/>
</dbReference>
<dbReference type="InterPro" id="IPR015422">
    <property type="entry name" value="PyrdxlP-dep_Trfase_small"/>
</dbReference>
<comment type="caution">
    <text evidence="5">The sequence shown here is derived from an EMBL/GenBank/DDBJ whole genome shotgun (WGS) entry which is preliminary data.</text>
</comment>
<evidence type="ECO:0000256" key="3">
    <source>
        <dbReference type="SAM" id="MobiDB-lite"/>
    </source>
</evidence>
<evidence type="ECO:0000259" key="4">
    <source>
        <dbReference type="Pfam" id="PF00266"/>
    </source>
</evidence>
<accession>A0A563E5P9</accession>
<dbReference type="OrthoDB" id="9804366at2"/>
<evidence type="ECO:0000313" key="6">
    <source>
        <dbReference type="Proteomes" id="UP000320244"/>
    </source>
</evidence>
<feature type="domain" description="Aminotransferase class V" evidence="4">
    <location>
        <begin position="64"/>
        <end position="427"/>
    </location>
</feature>
<dbReference type="InterPro" id="IPR015424">
    <property type="entry name" value="PyrdxlP-dep_Trfase"/>
</dbReference>
<organism evidence="5 6">
    <name type="scientific">Leekyejoonella antrihumi</name>
    <dbReference type="NCBI Taxonomy" id="1660198"/>
    <lineage>
        <taxon>Bacteria</taxon>
        <taxon>Bacillati</taxon>
        <taxon>Actinomycetota</taxon>
        <taxon>Actinomycetes</taxon>
        <taxon>Micrococcales</taxon>
        <taxon>Dermacoccaceae</taxon>
        <taxon>Leekyejoonella</taxon>
    </lineage>
</organism>
<keyword evidence="6" id="KW-1185">Reference proteome</keyword>
<sequence length="466" mass="49559">MSTAPTLTSLSCHDREPAGSQPRLTILSETRQAAPFVVQGLPQTEADDLGVPTVHRTVVDAANFDHAATTPALRTVHETVRRIQSTYGSVHRGAGYASRLTTGWFEQARDEVGRFVGARADDEVIFTRNTTDSLALLAHCLPADTLVFTWASAHHAALLAWPDRDTVRLPVPKSAVDAARLLRDALEASPATHRLVVLTGACNVTGEIWPIRELATVAHDLGARVVVDGAQLVPHRHVDLDDLGADWIAFSGHKAYAPYGAGALVGRRDWLDAASPYLPAGGATAAVTARHTHWQVGPARHEGGTPNAVGAIALASACATLAGHGRSIEAHEAALHARLRRGLGRIPGVQLVHALGADRPNVGVVTFTVDGYDTSLVSQVLSDEHGIAVRDGRFCAHLLCDAVIGEGRGAIRASIGLSTQTHHVDRLVDGVRTLVEDGPWLDYAHTDGVGWSAVGDPRDLSEPRPW</sequence>
<dbReference type="AlphaFoldDB" id="A0A563E5P9"/>
<dbReference type="EMBL" id="VCQV01000005">
    <property type="protein sequence ID" value="TWP37619.1"/>
    <property type="molecule type" value="Genomic_DNA"/>
</dbReference>
<evidence type="ECO:0000313" key="5">
    <source>
        <dbReference type="EMBL" id="TWP37619.1"/>
    </source>
</evidence>
<reference evidence="5 6" key="2">
    <citation type="submission" date="2019-08" db="EMBL/GenBank/DDBJ databases">
        <title>Jejuicoccus antrihumi gen. nov., sp. nov., a new member of the family Dermacoccaceae isolated from a cave.</title>
        <authorList>
            <person name="Schumann P."/>
            <person name="Kim I.S."/>
        </authorList>
    </citation>
    <scope>NUCLEOTIDE SEQUENCE [LARGE SCALE GENOMIC DNA]</scope>
    <source>
        <strain evidence="5 6">C5-26</strain>
    </source>
</reference>
<keyword evidence="5" id="KW-0032">Aminotransferase</keyword>
<dbReference type="Gene3D" id="3.40.640.10">
    <property type="entry name" value="Type I PLP-dependent aspartate aminotransferase-like (Major domain)"/>
    <property type="match status" value="1"/>
</dbReference>
<dbReference type="PANTHER" id="PTHR43586:SF8">
    <property type="entry name" value="CYSTEINE DESULFURASE 1, CHLOROPLASTIC"/>
    <property type="match status" value="1"/>
</dbReference>
<dbReference type="GO" id="GO:0008483">
    <property type="term" value="F:transaminase activity"/>
    <property type="evidence" value="ECO:0007669"/>
    <property type="project" value="UniProtKB-KW"/>
</dbReference>
<evidence type="ECO:0000256" key="1">
    <source>
        <dbReference type="ARBA" id="ARBA00001933"/>
    </source>
</evidence>
<proteinExistence type="predicted"/>
<dbReference type="Gene3D" id="3.90.1150.10">
    <property type="entry name" value="Aspartate Aminotransferase, domain 1"/>
    <property type="match status" value="1"/>
</dbReference>
<protein>
    <submittedName>
        <fullName evidence="5">Aminotransferase class V-fold PLP-dependent enzyme</fullName>
    </submittedName>
</protein>
<dbReference type="PANTHER" id="PTHR43586">
    <property type="entry name" value="CYSTEINE DESULFURASE"/>
    <property type="match status" value="1"/>
</dbReference>
<dbReference type="InterPro" id="IPR000192">
    <property type="entry name" value="Aminotrans_V_dom"/>
</dbReference>
<dbReference type="Proteomes" id="UP000320244">
    <property type="component" value="Unassembled WGS sequence"/>
</dbReference>
<dbReference type="SUPFAM" id="SSF53383">
    <property type="entry name" value="PLP-dependent transferases"/>
    <property type="match status" value="1"/>
</dbReference>
<gene>
    <name evidence="5" type="ORF">FGL98_05230</name>
</gene>